<evidence type="ECO:0000313" key="6">
    <source>
        <dbReference type="Proteomes" id="UP000574067"/>
    </source>
</evidence>
<comment type="caution">
    <text evidence="5">The sequence shown here is derived from an EMBL/GenBank/DDBJ whole genome shotgun (WGS) entry which is preliminary data.</text>
</comment>
<accession>A0A848FEI0</accession>
<dbReference type="Pfam" id="PF07729">
    <property type="entry name" value="FCD"/>
    <property type="match status" value="1"/>
</dbReference>
<dbReference type="InterPro" id="IPR000524">
    <property type="entry name" value="Tscrpt_reg_HTH_GntR"/>
</dbReference>
<protein>
    <submittedName>
        <fullName evidence="5">FadR family transcriptional regulator</fullName>
    </submittedName>
</protein>
<gene>
    <name evidence="5" type="ORF">HHL10_22275</name>
</gene>
<name>A0A848FEI0_9BURK</name>
<dbReference type="PANTHER" id="PTHR43537">
    <property type="entry name" value="TRANSCRIPTIONAL REGULATOR, GNTR FAMILY"/>
    <property type="match status" value="1"/>
</dbReference>
<proteinExistence type="predicted"/>
<dbReference type="InterPro" id="IPR036388">
    <property type="entry name" value="WH-like_DNA-bd_sf"/>
</dbReference>
<dbReference type="AlphaFoldDB" id="A0A848FEI0"/>
<dbReference type="SUPFAM" id="SSF48008">
    <property type="entry name" value="GntR ligand-binding domain-like"/>
    <property type="match status" value="1"/>
</dbReference>
<keyword evidence="3" id="KW-0804">Transcription</keyword>
<dbReference type="SMART" id="SM00895">
    <property type="entry name" value="FCD"/>
    <property type="match status" value="1"/>
</dbReference>
<dbReference type="EMBL" id="JABBFW010000021">
    <property type="protein sequence ID" value="NML17702.1"/>
    <property type="molecule type" value="Genomic_DNA"/>
</dbReference>
<keyword evidence="6" id="KW-1185">Reference proteome</keyword>
<dbReference type="PRINTS" id="PR00035">
    <property type="entry name" value="HTHGNTR"/>
</dbReference>
<evidence type="ECO:0000259" key="4">
    <source>
        <dbReference type="PROSITE" id="PS50949"/>
    </source>
</evidence>
<organism evidence="5 6">
    <name type="scientific">Azohydromonas caseinilytica</name>
    <dbReference type="NCBI Taxonomy" id="2728836"/>
    <lineage>
        <taxon>Bacteria</taxon>
        <taxon>Pseudomonadati</taxon>
        <taxon>Pseudomonadota</taxon>
        <taxon>Betaproteobacteria</taxon>
        <taxon>Burkholderiales</taxon>
        <taxon>Sphaerotilaceae</taxon>
        <taxon>Azohydromonas</taxon>
    </lineage>
</organism>
<dbReference type="PANTHER" id="PTHR43537:SF5">
    <property type="entry name" value="UXU OPERON TRANSCRIPTIONAL REGULATOR"/>
    <property type="match status" value="1"/>
</dbReference>
<dbReference type="Pfam" id="PF00392">
    <property type="entry name" value="GntR"/>
    <property type="match status" value="1"/>
</dbReference>
<evidence type="ECO:0000313" key="5">
    <source>
        <dbReference type="EMBL" id="NML17702.1"/>
    </source>
</evidence>
<reference evidence="5 6" key="1">
    <citation type="submission" date="2020-04" db="EMBL/GenBank/DDBJ databases">
        <title>Azohydromonas sp. isolated from soil.</title>
        <authorList>
            <person name="Dahal R.H."/>
        </authorList>
    </citation>
    <scope>NUCLEOTIDE SEQUENCE [LARGE SCALE GENOMIC DNA]</scope>
    <source>
        <strain evidence="5 6">G-1-1-14</strain>
    </source>
</reference>
<dbReference type="InterPro" id="IPR008920">
    <property type="entry name" value="TF_FadR/GntR_C"/>
</dbReference>
<keyword evidence="1" id="KW-0805">Transcription regulation</keyword>
<evidence type="ECO:0000256" key="1">
    <source>
        <dbReference type="ARBA" id="ARBA00023015"/>
    </source>
</evidence>
<dbReference type="SUPFAM" id="SSF46785">
    <property type="entry name" value="Winged helix' DNA-binding domain"/>
    <property type="match status" value="1"/>
</dbReference>
<dbReference type="RefSeq" id="WP_169162603.1">
    <property type="nucleotide sequence ID" value="NZ_JABBFW010000021.1"/>
</dbReference>
<dbReference type="GO" id="GO:0003700">
    <property type="term" value="F:DNA-binding transcription factor activity"/>
    <property type="evidence" value="ECO:0007669"/>
    <property type="project" value="InterPro"/>
</dbReference>
<dbReference type="SMART" id="SM00345">
    <property type="entry name" value="HTH_GNTR"/>
    <property type="match status" value="1"/>
</dbReference>
<dbReference type="InterPro" id="IPR036390">
    <property type="entry name" value="WH_DNA-bd_sf"/>
</dbReference>
<evidence type="ECO:0000256" key="2">
    <source>
        <dbReference type="ARBA" id="ARBA00023125"/>
    </source>
</evidence>
<dbReference type="Proteomes" id="UP000574067">
    <property type="component" value="Unassembled WGS sequence"/>
</dbReference>
<dbReference type="CDD" id="cd07377">
    <property type="entry name" value="WHTH_GntR"/>
    <property type="match status" value="1"/>
</dbReference>
<dbReference type="Gene3D" id="1.10.10.10">
    <property type="entry name" value="Winged helix-like DNA-binding domain superfamily/Winged helix DNA-binding domain"/>
    <property type="match status" value="1"/>
</dbReference>
<keyword evidence="2" id="KW-0238">DNA-binding</keyword>
<evidence type="ECO:0000256" key="3">
    <source>
        <dbReference type="ARBA" id="ARBA00023163"/>
    </source>
</evidence>
<sequence length="239" mass="25942">MTEELRLQKDSGGTLADRIYARVVEAILRGDFGVGGKLPTEGELASRFGVSRPTVREALSRLRSDGVIETRRGSGSHVVAPGGAPAASTPPIASLADIERYYAFRSCVEAGTAAAAAEYRDAEDLDALRAGFEALGEAMESGRSGIEEDLRFHFAIARAAHNPFFLHTIETSVAPIRQFMELANSVTDKKSLERVRTVQAEHQAIMDAIARRSPQDAAEAVRLHVLNAKRRIFEGTRLP</sequence>
<feature type="domain" description="HTH gntR-type" evidence="4">
    <location>
        <begin position="13"/>
        <end position="81"/>
    </location>
</feature>
<dbReference type="GO" id="GO:0003677">
    <property type="term" value="F:DNA binding"/>
    <property type="evidence" value="ECO:0007669"/>
    <property type="project" value="UniProtKB-KW"/>
</dbReference>
<dbReference type="Gene3D" id="1.20.120.530">
    <property type="entry name" value="GntR ligand-binding domain-like"/>
    <property type="match status" value="1"/>
</dbReference>
<dbReference type="PROSITE" id="PS50949">
    <property type="entry name" value="HTH_GNTR"/>
    <property type="match status" value="1"/>
</dbReference>
<dbReference type="InterPro" id="IPR011711">
    <property type="entry name" value="GntR_C"/>
</dbReference>